<dbReference type="AlphaFoldDB" id="A0A6L5QGN8"/>
<dbReference type="GO" id="GO:0008253">
    <property type="term" value="F:5'-nucleotidase activity"/>
    <property type="evidence" value="ECO:0007669"/>
    <property type="project" value="InterPro"/>
</dbReference>
<gene>
    <name evidence="1" type="ORF">GJ697_14165</name>
</gene>
<organism evidence="1 2">
    <name type="scientific">Duganella alba</name>
    <dbReference type="NCBI Taxonomy" id="2666081"/>
    <lineage>
        <taxon>Bacteria</taxon>
        <taxon>Pseudomonadati</taxon>
        <taxon>Pseudomonadota</taxon>
        <taxon>Betaproteobacteria</taxon>
        <taxon>Burkholderiales</taxon>
        <taxon>Oxalobacteraceae</taxon>
        <taxon>Telluria group</taxon>
        <taxon>Duganella</taxon>
    </lineage>
</organism>
<name>A0A6L5QGN8_9BURK</name>
<dbReference type="GO" id="GO:0000287">
    <property type="term" value="F:magnesium ion binding"/>
    <property type="evidence" value="ECO:0007669"/>
    <property type="project" value="InterPro"/>
</dbReference>
<accession>A0A6L5QGN8</accession>
<reference evidence="1 2" key="1">
    <citation type="submission" date="2019-11" db="EMBL/GenBank/DDBJ databases">
        <title>Novel species isolated from a subtropical stream in China.</title>
        <authorList>
            <person name="Lu H."/>
        </authorList>
    </citation>
    <scope>NUCLEOTIDE SEQUENCE [LARGE SCALE GENOMIC DNA]</scope>
    <source>
        <strain evidence="1 2">FT25W</strain>
    </source>
</reference>
<dbReference type="PANTHER" id="PTHR31367:SF5">
    <property type="entry name" value="CYTOSOLIC 5'-NUCLEOTIDASE 1A"/>
    <property type="match status" value="1"/>
</dbReference>
<dbReference type="Proteomes" id="UP000481037">
    <property type="component" value="Unassembled WGS sequence"/>
</dbReference>
<sequence length="312" mass="33143">MTQQVPDKLVIAISSRALFDLDESHHIYETDGLAAYCAHQRAHESVPLAPGVAFPLVQKLLALNTPDPQRPRVEVILVSRNSADTGLRIFNSIRHSGLDIVRAAFTGGASSQRYLAAFGAHLFLSADAGDVRAAIDAGYAAATILPSSGQGEGAGGQLRIAFDGDAVLFSDVSERIYKQRGLAAFAANELAEAGTPLPGGPFKEFLAALHRIQADFPQDAAPLRTALITARSAPSHERAIRTLRAWNINIDEALFLGGMPKGPFLKAFGADIFFDDQQGHCDSARVHVATGHVPYGVANEAPASLPFSVVSQ</sequence>
<dbReference type="Pfam" id="PF06189">
    <property type="entry name" value="5-nucleotidase"/>
    <property type="match status" value="1"/>
</dbReference>
<comment type="caution">
    <text evidence="1">The sequence shown here is derived from an EMBL/GenBank/DDBJ whole genome shotgun (WGS) entry which is preliminary data.</text>
</comment>
<keyword evidence="2" id="KW-1185">Reference proteome</keyword>
<protein>
    <submittedName>
        <fullName evidence="1">5'-nucleotidase</fullName>
    </submittedName>
</protein>
<dbReference type="GO" id="GO:0005737">
    <property type="term" value="C:cytoplasm"/>
    <property type="evidence" value="ECO:0007669"/>
    <property type="project" value="InterPro"/>
</dbReference>
<dbReference type="PANTHER" id="PTHR31367">
    <property type="entry name" value="CYTOSOLIC 5'-NUCLEOTIDASE 1 FAMILY MEMBER"/>
    <property type="match status" value="1"/>
</dbReference>
<dbReference type="RefSeq" id="WP_154368673.1">
    <property type="nucleotide sequence ID" value="NZ_WKJM01000010.1"/>
</dbReference>
<dbReference type="GO" id="GO:0000166">
    <property type="term" value="F:nucleotide binding"/>
    <property type="evidence" value="ECO:0007669"/>
    <property type="project" value="InterPro"/>
</dbReference>
<evidence type="ECO:0000313" key="2">
    <source>
        <dbReference type="Proteomes" id="UP000481037"/>
    </source>
</evidence>
<proteinExistence type="predicted"/>
<dbReference type="GO" id="GO:0009117">
    <property type="term" value="P:nucleotide metabolic process"/>
    <property type="evidence" value="ECO:0007669"/>
    <property type="project" value="InterPro"/>
</dbReference>
<dbReference type="InterPro" id="IPR010394">
    <property type="entry name" value="5-nucleotidase"/>
</dbReference>
<dbReference type="EMBL" id="WKJM01000010">
    <property type="protein sequence ID" value="MRX08983.1"/>
    <property type="molecule type" value="Genomic_DNA"/>
</dbReference>
<evidence type="ECO:0000313" key="1">
    <source>
        <dbReference type="EMBL" id="MRX08983.1"/>
    </source>
</evidence>